<dbReference type="AlphaFoldDB" id="A0A8J6JUL5"/>
<feature type="transmembrane region" description="Helical" evidence="1">
    <location>
        <begin position="151"/>
        <end position="173"/>
    </location>
</feature>
<dbReference type="PANTHER" id="PTHR20859:SF92">
    <property type="entry name" value="INTERFERON GAMMA RECEPTOR 2 (INTERFERON GAMMA TRANSDUCER 1), GENE 2"/>
    <property type="match status" value="1"/>
</dbReference>
<keyword evidence="1" id="KW-1133">Transmembrane helix</keyword>
<dbReference type="CDD" id="cd00063">
    <property type="entry name" value="FN3"/>
    <property type="match status" value="1"/>
</dbReference>
<dbReference type="Gene3D" id="2.60.40.10">
    <property type="entry name" value="Immunoglobulins"/>
    <property type="match status" value="1"/>
</dbReference>
<accession>A0A8J6JUL5</accession>
<dbReference type="InterPro" id="IPR036116">
    <property type="entry name" value="FN3_sf"/>
</dbReference>
<evidence type="ECO:0000313" key="3">
    <source>
        <dbReference type="EMBL" id="KAG9470152.1"/>
    </source>
</evidence>
<feature type="domain" description="Fibronectin type-III" evidence="2">
    <location>
        <begin position="50"/>
        <end position="144"/>
    </location>
</feature>
<dbReference type="Proteomes" id="UP000770717">
    <property type="component" value="Unassembled WGS sequence"/>
</dbReference>
<dbReference type="GO" id="GO:0004896">
    <property type="term" value="F:cytokine receptor activity"/>
    <property type="evidence" value="ECO:0007669"/>
    <property type="project" value="TreeGrafter"/>
</dbReference>
<name>A0A8J6JUL5_ELECQ</name>
<dbReference type="PANTHER" id="PTHR20859">
    <property type="entry name" value="INTERFERON/INTERLEUKIN RECEPTOR"/>
    <property type="match status" value="1"/>
</dbReference>
<organism evidence="3 4">
    <name type="scientific">Eleutherodactylus coqui</name>
    <name type="common">Puerto Rican coqui</name>
    <dbReference type="NCBI Taxonomy" id="57060"/>
    <lineage>
        <taxon>Eukaryota</taxon>
        <taxon>Metazoa</taxon>
        <taxon>Chordata</taxon>
        <taxon>Craniata</taxon>
        <taxon>Vertebrata</taxon>
        <taxon>Euteleostomi</taxon>
        <taxon>Amphibia</taxon>
        <taxon>Batrachia</taxon>
        <taxon>Anura</taxon>
        <taxon>Neobatrachia</taxon>
        <taxon>Hyloidea</taxon>
        <taxon>Eleutherodactylidae</taxon>
        <taxon>Eleutherodactylinae</taxon>
        <taxon>Eleutherodactylus</taxon>
        <taxon>Eleutherodactylus</taxon>
    </lineage>
</organism>
<comment type="caution">
    <text evidence="3">The sequence shown here is derived from an EMBL/GenBank/DDBJ whole genome shotgun (WGS) entry which is preliminary data.</text>
</comment>
<dbReference type="PROSITE" id="PS50853">
    <property type="entry name" value="FN3"/>
    <property type="match status" value="1"/>
</dbReference>
<evidence type="ECO:0000259" key="2">
    <source>
        <dbReference type="PROSITE" id="PS50853"/>
    </source>
</evidence>
<dbReference type="EMBL" id="WNTK01000345">
    <property type="protein sequence ID" value="KAG9470152.1"/>
    <property type="molecule type" value="Genomic_DNA"/>
</dbReference>
<gene>
    <name evidence="3" type="ORF">GDO78_018735</name>
</gene>
<proteinExistence type="predicted"/>
<keyword evidence="1" id="KW-0812">Transmembrane</keyword>
<dbReference type="InterPro" id="IPR050650">
    <property type="entry name" value="Type-II_Cytokine-TF_Rcpt"/>
</dbReference>
<protein>
    <recommendedName>
        <fullName evidence="2">Fibronectin type-III domain-containing protein</fullName>
    </recommendedName>
</protein>
<evidence type="ECO:0000313" key="4">
    <source>
        <dbReference type="Proteomes" id="UP000770717"/>
    </source>
</evidence>
<dbReference type="SUPFAM" id="SSF49265">
    <property type="entry name" value="Fibronectin type III"/>
    <property type="match status" value="1"/>
</dbReference>
<dbReference type="InterPro" id="IPR003961">
    <property type="entry name" value="FN3_dom"/>
</dbReference>
<keyword evidence="4" id="KW-1185">Reference proteome</keyword>
<dbReference type="InterPro" id="IPR015373">
    <property type="entry name" value="Interferon/interleukin_rcp_dom"/>
</dbReference>
<evidence type="ECO:0000256" key="1">
    <source>
        <dbReference type="SAM" id="Phobius"/>
    </source>
</evidence>
<dbReference type="GO" id="GO:0005886">
    <property type="term" value="C:plasma membrane"/>
    <property type="evidence" value="ECO:0007669"/>
    <property type="project" value="TreeGrafter"/>
</dbReference>
<reference evidence="3" key="1">
    <citation type="thesis" date="2020" institute="ProQuest LLC" country="789 East Eisenhower Parkway, Ann Arbor, MI, USA">
        <title>Comparative Genomics and Chromosome Evolution.</title>
        <authorList>
            <person name="Mudd A.B."/>
        </authorList>
    </citation>
    <scope>NUCLEOTIDE SEQUENCE</scope>
    <source>
        <strain evidence="3">HN-11 Male</strain>
        <tissue evidence="3">Kidney and liver</tissue>
    </source>
</reference>
<dbReference type="OrthoDB" id="9932619at2759"/>
<dbReference type="SMART" id="SM00060">
    <property type="entry name" value="FN3"/>
    <property type="match status" value="1"/>
</dbReference>
<sequence length="247" mass="28353">MCKNITETHCDFPRKIQPFWRAIYKVRAEQGERMSAWAEAPPFQANKDTKIGPVQSLVLKPHGNSMTVDFSPPFPPVSDTFRFKYRLYYGKEGADDKMEVSLVLTHYVLDNLEEQTMYCVQVKASTERMEGQTSDPQCAKTMAREYSGKDLALIVTVVFAVCGICCFTGYMIYRNHAVLKRLLYPPFRMPYHMQEFLDDPPQQLYEATFNHRDANEHDDSDLVIELTVLSEVDQTCADPNLVPAEKT</sequence>
<dbReference type="InterPro" id="IPR013783">
    <property type="entry name" value="Ig-like_fold"/>
</dbReference>
<dbReference type="Pfam" id="PF09294">
    <property type="entry name" value="Interfer-bind"/>
    <property type="match status" value="1"/>
</dbReference>
<keyword evidence="1" id="KW-0472">Membrane</keyword>